<keyword evidence="5" id="KW-1185">Reference proteome</keyword>
<evidence type="ECO:0000256" key="2">
    <source>
        <dbReference type="ARBA" id="ARBA00023002"/>
    </source>
</evidence>
<keyword evidence="1" id="KW-0521">NADP</keyword>
<protein>
    <submittedName>
        <fullName evidence="4">NAD(P)-binding domain protein</fullName>
    </submittedName>
</protein>
<dbReference type="AlphaFoldDB" id="A0A167YK58"/>
<evidence type="ECO:0000313" key="5">
    <source>
        <dbReference type="Proteomes" id="UP000076881"/>
    </source>
</evidence>
<dbReference type="GO" id="GO:0005783">
    <property type="term" value="C:endoplasmic reticulum"/>
    <property type="evidence" value="ECO:0007669"/>
    <property type="project" value="TreeGrafter"/>
</dbReference>
<dbReference type="SUPFAM" id="SSF51735">
    <property type="entry name" value="NAD(P)-binding Rossmann-fold domains"/>
    <property type="match status" value="1"/>
</dbReference>
<gene>
    <name evidence="4" type="ORF">LEL_10504</name>
</gene>
<keyword evidence="3" id="KW-1133">Transmembrane helix</keyword>
<organism evidence="4 5">
    <name type="scientific">Akanthomyces lecanii RCEF 1005</name>
    <dbReference type="NCBI Taxonomy" id="1081108"/>
    <lineage>
        <taxon>Eukaryota</taxon>
        <taxon>Fungi</taxon>
        <taxon>Dikarya</taxon>
        <taxon>Ascomycota</taxon>
        <taxon>Pezizomycotina</taxon>
        <taxon>Sordariomycetes</taxon>
        <taxon>Hypocreomycetidae</taxon>
        <taxon>Hypocreales</taxon>
        <taxon>Cordycipitaceae</taxon>
        <taxon>Akanthomyces</taxon>
        <taxon>Cordyceps confragosa</taxon>
    </lineage>
</organism>
<dbReference type="EMBL" id="AZHF01000013">
    <property type="protein sequence ID" value="OAA66405.1"/>
    <property type="molecule type" value="Genomic_DNA"/>
</dbReference>
<dbReference type="Proteomes" id="UP000076881">
    <property type="component" value="Unassembled WGS sequence"/>
</dbReference>
<feature type="transmembrane region" description="Helical" evidence="3">
    <location>
        <begin position="6"/>
        <end position="28"/>
    </location>
</feature>
<dbReference type="InterPro" id="IPR036291">
    <property type="entry name" value="NAD(P)-bd_dom_sf"/>
</dbReference>
<dbReference type="GO" id="GO:0016491">
    <property type="term" value="F:oxidoreductase activity"/>
    <property type="evidence" value="ECO:0007669"/>
    <property type="project" value="UniProtKB-KW"/>
</dbReference>
<sequence>MTTAIIYILASIGAGVILVAIISAVRFVSLHFLHPKQPLERYKRSSAEPAYALITGASAGIGFGIAKELAKHGFGLVILGHLQDELQAAKKALEVATPGARVRVIVMDAIKATPVDMQDMIESLKDINLTILVNNVGGSAVGPPPFRELMTYSAADVDVVINQNSRFMALLTSLMIPVLSNSSSNPEDRSLILNLSSQGMAGVPFIVMYGATKAFNHGFSVGLARELENSPNTRNVDCLAIIPGDVLSQGNSKGVAEAAPKADYFATQVVYTVDAAIRQRLRAVSPYWRHDVEWRLMGWLGEDIVSQEVVKVIGMKRDAWNAHCTKTE</sequence>
<accession>A0A167YK58</accession>
<dbReference type="Pfam" id="PF00106">
    <property type="entry name" value="adh_short"/>
    <property type="match status" value="1"/>
</dbReference>
<dbReference type="Gene3D" id="3.40.50.720">
    <property type="entry name" value="NAD(P)-binding Rossmann-like Domain"/>
    <property type="match status" value="1"/>
</dbReference>
<evidence type="ECO:0000256" key="1">
    <source>
        <dbReference type="ARBA" id="ARBA00022857"/>
    </source>
</evidence>
<evidence type="ECO:0000256" key="3">
    <source>
        <dbReference type="SAM" id="Phobius"/>
    </source>
</evidence>
<evidence type="ECO:0000313" key="4">
    <source>
        <dbReference type="EMBL" id="OAA66405.1"/>
    </source>
</evidence>
<reference evidence="4 5" key="1">
    <citation type="journal article" date="2016" name="Genome Biol. Evol.">
        <title>Divergent and convergent evolution of fungal pathogenicity.</title>
        <authorList>
            <person name="Shang Y."/>
            <person name="Xiao G."/>
            <person name="Zheng P."/>
            <person name="Cen K."/>
            <person name="Zhan S."/>
            <person name="Wang C."/>
        </authorList>
    </citation>
    <scope>NUCLEOTIDE SEQUENCE [LARGE SCALE GENOMIC DNA]</scope>
    <source>
        <strain evidence="4 5">RCEF 1005</strain>
    </source>
</reference>
<dbReference type="STRING" id="1081108.A0A167YK58"/>
<dbReference type="PANTHER" id="PTHR43086">
    <property type="entry name" value="VERY-LONG-CHAIN 3-OXOOACYL-COA REDUCTASE"/>
    <property type="match status" value="1"/>
</dbReference>
<dbReference type="InterPro" id="IPR002347">
    <property type="entry name" value="SDR_fam"/>
</dbReference>
<comment type="caution">
    <text evidence="4">The sequence shown here is derived from an EMBL/GenBank/DDBJ whole genome shotgun (WGS) entry which is preliminary data.</text>
</comment>
<keyword evidence="2" id="KW-0560">Oxidoreductase</keyword>
<keyword evidence="3" id="KW-0812">Transmembrane</keyword>
<dbReference type="OrthoDB" id="47007at2759"/>
<dbReference type="PANTHER" id="PTHR43086:SF2">
    <property type="entry name" value="HYDROXYSTEROID DEHYDROGENASE-LIKE PROTEIN 1"/>
    <property type="match status" value="1"/>
</dbReference>
<name>A0A167YK58_CORDF</name>
<dbReference type="PRINTS" id="PR00081">
    <property type="entry name" value="GDHRDH"/>
</dbReference>
<dbReference type="GO" id="GO:0030497">
    <property type="term" value="P:fatty acid elongation"/>
    <property type="evidence" value="ECO:0007669"/>
    <property type="project" value="TreeGrafter"/>
</dbReference>
<proteinExistence type="predicted"/>
<keyword evidence="3" id="KW-0472">Membrane</keyword>